<feature type="transmembrane region" description="Helical" evidence="1">
    <location>
        <begin position="165"/>
        <end position="185"/>
    </location>
</feature>
<accession>A0ABX8CIB5</accession>
<dbReference type="Proteomes" id="UP000683310">
    <property type="component" value="Chromosome"/>
</dbReference>
<feature type="transmembrane region" description="Helical" evidence="1">
    <location>
        <begin position="73"/>
        <end position="92"/>
    </location>
</feature>
<gene>
    <name evidence="2" type="ORF">KHQ06_19215</name>
</gene>
<feature type="transmembrane region" description="Helical" evidence="1">
    <location>
        <begin position="279"/>
        <end position="296"/>
    </location>
</feature>
<proteinExistence type="predicted"/>
<name>A0ABX8CIB5_9NOCA</name>
<keyword evidence="1" id="KW-0812">Transmembrane</keyword>
<keyword evidence="3" id="KW-1185">Reference proteome</keyword>
<sequence length="421" mass="41764">MQRYRAALDTAGGGIAAAVAGMALIVPFDAGCSTDSSAMQLTLLTVTLPRATAAGAILAVVTAVCVSMFGTRTAWATGTVAALLLATDHLLVASTSTTLATANFVDSLGAGVLLGAAGAAALTYRPAALGYLLGALTGVLVGHHIEDQASENGALSVVERAFVDLPPDWLAAVAAALLAACFLVTERARTTSHPTAVQLPFAPILAAAVVIMAVTAASERLTPGTESHLAIAAWLFAVVVAALVAALLLPGRDGTLTLLAVALTASGGAIATIHDHWKIAPILAALALGTLAGVALPRPAPVAAACAIIGLSVFTLLSSGAQHHNSGSALLGGCLFAALAGYSFGAVTTRAAASSVLGLGVLLLPTAALTLEYRGCDALTALPGSNASGDRAAWSAILLGAGCLAALLVLRRLRPEGDEPS</sequence>
<keyword evidence="1" id="KW-0472">Membrane</keyword>
<feature type="transmembrane region" description="Helical" evidence="1">
    <location>
        <begin position="256"/>
        <end position="273"/>
    </location>
</feature>
<feature type="transmembrane region" description="Helical" evidence="1">
    <location>
        <begin position="129"/>
        <end position="145"/>
    </location>
</feature>
<feature type="transmembrane region" description="Helical" evidence="1">
    <location>
        <begin position="197"/>
        <end position="217"/>
    </location>
</feature>
<reference evidence="2 3" key="1">
    <citation type="submission" date="2021-04" db="EMBL/GenBank/DDBJ databases">
        <title>Nocardia tengchongensis.</title>
        <authorList>
            <person name="Zhuang k."/>
            <person name="Ran Y."/>
            <person name="Li W."/>
        </authorList>
    </citation>
    <scope>NUCLEOTIDE SEQUENCE [LARGE SCALE GENOMIC DNA]</scope>
    <source>
        <strain evidence="2 3">CFH S0057</strain>
    </source>
</reference>
<evidence type="ECO:0000256" key="1">
    <source>
        <dbReference type="SAM" id="Phobius"/>
    </source>
</evidence>
<feature type="transmembrane region" description="Helical" evidence="1">
    <location>
        <begin position="229"/>
        <end position="249"/>
    </location>
</feature>
<feature type="transmembrane region" description="Helical" evidence="1">
    <location>
        <begin position="104"/>
        <end position="122"/>
    </location>
</feature>
<evidence type="ECO:0000313" key="3">
    <source>
        <dbReference type="Proteomes" id="UP000683310"/>
    </source>
</evidence>
<organism evidence="2 3">
    <name type="scientific">Nocardia tengchongensis</name>
    <dbReference type="NCBI Taxonomy" id="2055889"/>
    <lineage>
        <taxon>Bacteria</taxon>
        <taxon>Bacillati</taxon>
        <taxon>Actinomycetota</taxon>
        <taxon>Actinomycetes</taxon>
        <taxon>Mycobacteriales</taxon>
        <taxon>Nocardiaceae</taxon>
        <taxon>Nocardia</taxon>
    </lineage>
</organism>
<protein>
    <recommendedName>
        <fullName evidence="4">MFS transporter</fullName>
    </recommendedName>
</protein>
<evidence type="ECO:0008006" key="4">
    <source>
        <dbReference type="Google" id="ProtNLM"/>
    </source>
</evidence>
<feature type="transmembrane region" description="Helical" evidence="1">
    <location>
        <begin position="351"/>
        <end position="371"/>
    </location>
</feature>
<feature type="transmembrane region" description="Helical" evidence="1">
    <location>
        <begin position="391"/>
        <end position="410"/>
    </location>
</feature>
<evidence type="ECO:0000313" key="2">
    <source>
        <dbReference type="EMBL" id="QVI18684.1"/>
    </source>
</evidence>
<feature type="transmembrane region" description="Helical" evidence="1">
    <location>
        <begin position="48"/>
        <end position="66"/>
    </location>
</feature>
<feature type="transmembrane region" description="Helical" evidence="1">
    <location>
        <begin position="303"/>
        <end position="321"/>
    </location>
</feature>
<dbReference type="EMBL" id="CP074371">
    <property type="protein sequence ID" value="QVI18684.1"/>
    <property type="molecule type" value="Genomic_DNA"/>
</dbReference>
<feature type="transmembrane region" description="Helical" evidence="1">
    <location>
        <begin position="7"/>
        <end position="28"/>
    </location>
</feature>
<feature type="transmembrane region" description="Helical" evidence="1">
    <location>
        <begin position="327"/>
        <end position="344"/>
    </location>
</feature>
<keyword evidence="1" id="KW-1133">Transmembrane helix</keyword>